<gene>
    <name evidence="1" type="ORF">TVAG_444610</name>
</gene>
<accession>A2E2K2</accession>
<reference evidence="1" key="1">
    <citation type="submission" date="2006-10" db="EMBL/GenBank/DDBJ databases">
        <authorList>
            <person name="Amadeo P."/>
            <person name="Zhao Q."/>
            <person name="Wortman J."/>
            <person name="Fraser-Liggett C."/>
            <person name="Carlton J."/>
        </authorList>
    </citation>
    <scope>NUCLEOTIDE SEQUENCE</scope>
    <source>
        <strain evidence="1">G3</strain>
    </source>
</reference>
<dbReference type="VEuPathDB" id="TrichDB:TVAGG3_0623460"/>
<proteinExistence type="predicted"/>
<name>A2E2K2_TRIV3</name>
<dbReference type="AlphaFoldDB" id="A2E2K2"/>
<dbReference type="Proteomes" id="UP000001542">
    <property type="component" value="Unassembled WGS sequence"/>
</dbReference>
<keyword evidence="2" id="KW-1185">Reference proteome</keyword>
<protein>
    <submittedName>
        <fullName evidence="1">Uncharacterized protein</fullName>
    </submittedName>
</protein>
<evidence type="ECO:0000313" key="1">
    <source>
        <dbReference type="EMBL" id="EAY13177.1"/>
    </source>
</evidence>
<reference evidence="1" key="2">
    <citation type="journal article" date="2007" name="Science">
        <title>Draft genome sequence of the sexually transmitted pathogen Trichomonas vaginalis.</title>
        <authorList>
            <person name="Carlton J.M."/>
            <person name="Hirt R.P."/>
            <person name="Silva J.C."/>
            <person name="Delcher A.L."/>
            <person name="Schatz M."/>
            <person name="Zhao Q."/>
            <person name="Wortman J.R."/>
            <person name="Bidwell S.L."/>
            <person name="Alsmark U.C.M."/>
            <person name="Besteiro S."/>
            <person name="Sicheritz-Ponten T."/>
            <person name="Noel C.J."/>
            <person name="Dacks J.B."/>
            <person name="Foster P.G."/>
            <person name="Simillion C."/>
            <person name="Van de Peer Y."/>
            <person name="Miranda-Saavedra D."/>
            <person name="Barton G.J."/>
            <person name="Westrop G.D."/>
            <person name="Mueller S."/>
            <person name="Dessi D."/>
            <person name="Fiori P.L."/>
            <person name="Ren Q."/>
            <person name="Paulsen I."/>
            <person name="Zhang H."/>
            <person name="Bastida-Corcuera F.D."/>
            <person name="Simoes-Barbosa A."/>
            <person name="Brown M.T."/>
            <person name="Hayes R.D."/>
            <person name="Mukherjee M."/>
            <person name="Okumura C.Y."/>
            <person name="Schneider R."/>
            <person name="Smith A.J."/>
            <person name="Vanacova S."/>
            <person name="Villalvazo M."/>
            <person name="Haas B.J."/>
            <person name="Pertea M."/>
            <person name="Feldblyum T.V."/>
            <person name="Utterback T.R."/>
            <person name="Shu C.L."/>
            <person name="Osoegawa K."/>
            <person name="de Jong P.J."/>
            <person name="Hrdy I."/>
            <person name="Horvathova L."/>
            <person name="Zubacova Z."/>
            <person name="Dolezal P."/>
            <person name="Malik S.B."/>
            <person name="Logsdon J.M. Jr."/>
            <person name="Henze K."/>
            <person name="Gupta A."/>
            <person name="Wang C.C."/>
            <person name="Dunne R.L."/>
            <person name="Upcroft J.A."/>
            <person name="Upcroft P."/>
            <person name="White O."/>
            <person name="Salzberg S.L."/>
            <person name="Tang P."/>
            <person name="Chiu C.-H."/>
            <person name="Lee Y.-S."/>
            <person name="Embley T.M."/>
            <person name="Coombs G.H."/>
            <person name="Mottram J.C."/>
            <person name="Tachezy J."/>
            <person name="Fraser-Liggett C.M."/>
            <person name="Johnson P.J."/>
        </authorList>
    </citation>
    <scope>NUCLEOTIDE SEQUENCE [LARGE SCALE GENOMIC DNA]</scope>
    <source>
        <strain evidence="1">G3</strain>
    </source>
</reference>
<sequence>MTMLFSRKFSYNKALQSAAGHILPIYSLQRPAVPCFVAKFGYHFPIRPNLATKTKDNSDFEQQNKCLFQSPLSFAVYKKAGKLCLFTQLLRQSFPAI</sequence>
<organism evidence="1 2">
    <name type="scientific">Trichomonas vaginalis (strain ATCC PRA-98 / G3)</name>
    <dbReference type="NCBI Taxonomy" id="412133"/>
    <lineage>
        <taxon>Eukaryota</taxon>
        <taxon>Metamonada</taxon>
        <taxon>Parabasalia</taxon>
        <taxon>Trichomonadida</taxon>
        <taxon>Trichomonadidae</taxon>
        <taxon>Trichomonas</taxon>
    </lineage>
</organism>
<evidence type="ECO:0000313" key="2">
    <source>
        <dbReference type="Proteomes" id="UP000001542"/>
    </source>
</evidence>
<dbReference type="InParanoid" id="A2E2K2"/>
<dbReference type="EMBL" id="DS113290">
    <property type="protein sequence ID" value="EAY13177.1"/>
    <property type="molecule type" value="Genomic_DNA"/>
</dbReference>
<dbReference type="VEuPathDB" id="TrichDB:TVAG_444610"/>